<dbReference type="InterPro" id="IPR050648">
    <property type="entry name" value="F-box_LRR-repeat"/>
</dbReference>
<reference evidence="1 2" key="1">
    <citation type="journal article" date="2015" name="Environ. Microbiol.">
        <title>Genome analyses suggest the presence of polyploidy and recent human-driven expansions in eight global populations of the honeybee pathogen Nosema ceranae.</title>
        <authorList>
            <person name="Pelin A."/>
            <person name="Selman M."/>
            <person name="Aris-Brosou S."/>
            <person name="Farinelli L."/>
            <person name="Corradi N."/>
        </authorList>
    </citation>
    <scope>NUCLEOTIDE SEQUENCE [LARGE SCALE GENOMIC DNA]</scope>
    <source>
        <strain evidence="1 2">PA08 1199</strain>
    </source>
</reference>
<dbReference type="Gene3D" id="3.80.10.10">
    <property type="entry name" value="Ribonuclease Inhibitor"/>
    <property type="match status" value="2"/>
</dbReference>
<sequence length="405" mass="47437">MASIKGPKSALSDFIEEHGIKINYLDKRNSEDVMPTIDRKRKLVKKTNKKIKPFEFSSKDLHNVSLQNILISRILKNINSFTLNDSHLEMISSYLSKHRMFNVFYFNSLVNLCKNKLIIYDCSNIKDEEFIISNHNLTCLELYQCGQLTNSTLNDILKQQNNLKELRITGGYLITEILLPSKLYILDLSNCNRLSNSIIVEINKKYKKLDELKLSYCYKITDDVKLKTSVKRLFVEETRISENFYLKKEIQSLSFKNCCLINSLDKNYNNLEYLNLANITTINNIKIGNKLKSLDISKCYSLKKWFFENIYKLINLEYLNISYLDFDSYDFLHKLNSIKELDISWCSNITDEIVISLMEKTKIEKIYVFGCFNLTDITAKFSYKYKDTVTIVGNHAETRYLIQNS</sequence>
<evidence type="ECO:0000313" key="1">
    <source>
        <dbReference type="EMBL" id="KKO76495.1"/>
    </source>
</evidence>
<proteinExistence type="predicted"/>
<comment type="caution">
    <text evidence="1">The sequence shown here is derived from an EMBL/GenBank/DDBJ whole genome shotgun (WGS) entry which is preliminary data.</text>
</comment>
<dbReference type="VEuPathDB" id="MicrosporidiaDB:G9O61_00g005820"/>
<accession>A0A0F9WIW5</accession>
<name>A0A0F9WIW5_9MICR</name>
<dbReference type="OrthoDB" id="10257471at2759"/>
<dbReference type="RefSeq" id="XP_024332237.1">
    <property type="nucleotide sequence ID" value="XM_024474527.1"/>
</dbReference>
<dbReference type="VEuPathDB" id="MicrosporidiaDB:NCER_101021"/>
<keyword evidence="2" id="KW-1185">Reference proteome</keyword>
<dbReference type="SUPFAM" id="SSF52047">
    <property type="entry name" value="RNI-like"/>
    <property type="match status" value="1"/>
</dbReference>
<dbReference type="Proteomes" id="UP000034350">
    <property type="component" value="Unassembled WGS sequence"/>
</dbReference>
<dbReference type="GO" id="GO:0005737">
    <property type="term" value="C:cytoplasm"/>
    <property type="evidence" value="ECO:0007669"/>
    <property type="project" value="TreeGrafter"/>
</dbReference>
<dbReference type="OMA" id="IGNHAET"/>
<dbReference type="PANTHER" id="PTHR13382">
    <property type="entry name" value="MITOCHONDRIAL ATP SYNTHASE COUPLING FACTOR B"/>
    <property type="match status" value="1"/>
</dbReference>
<evidence type="ECO:0000313" key="2">
    <source>
        <dbReference type="Proteomes" id="UP000034350"/>
    </source>
</evidence>
<dbReference type="VEuPathDB" id="MicrosporidiaDB:AAJ76_20009031"/>
<dbReference type="InterPro" id="IPR032675">
    <property type="entry name" value="LRR_dom_sf"/>
</dbReference>
<dbReference type="SMART" id="SM00367">
    <property type="entry name" value="LRR_CC"/>
    <property type="match status" value="4"/>
</dbReference>
<gene>
    <name evidence="1" type="ORF">AAJ76_20009031</name>
</gene>
<dbReference type="GeneID" id="36319451"/>
<dbReference type="InterPro" id="IPR006553">
    <property type="entry name" value="Leu-rich_rpt_Cys-con_subtyp"/>
</dbReference>
<dbReference type="AlphaFoldDB" id="A0A0F9WIW5"/>
<dbReference type="EMBL" id="JPQZ01000002">
    <property type="protein sequence ID" value="KKO76495.1"/>
    <property type="molecule type" value="Genomic_DNA"/>
</dbReference>
<protein>
    <submittedName>
        <fullName evidence="1">F-box domain-containing protein</fullName>
    </submittedName>
</protein>
<organism evidence="1 2">
    <name type="scientific">Vairimorpha ceranae</name>
    <dbReference type="NCBI Taxonomy" id="40302"/>
    <lineage>
        <taxon>Eukaryota</taxon>
        <taxon>Fungi</taxon>
        <taxon>Fungi incertae sedis</taxon>
        <taxon>Microsporidia</taxon>
        <taxon>Nosematidae</taxon>
        <taxon>Vairimorpha</taxon>
    </lineage>
</organism>